<keyword evidence="2" id="KW-0472">Membrane</keyword>
<feature type="compositionally biased region" description="Low complexity" evidence="1">
    <location>
        <begin position="1"/>
        <end position="12"/>
    </location>
</feature>
<evidence type="ECO:0000256" key="2">
    <source>
        <dbReference type="SAM" id="Phobius"/>
    </source>
</evidence>
<evidence type="ECO:0000256" key="1">
    <source>
        <dbReference type="SAM" id="MobiDB-lite"/>
    </source>
</evidence>
<reference evidence="4 5" key="1">
    <citation type="submission" date="2006-05" db="EMBL/GenBank/DDBJ databases">
        <authorList>
            <person name="King G."/>
            <person name="Ferriera S."/>
            <person name="Johnson J."/>
            <person name="Kravitz S."/>
            <person name="Beeson K."/>
            <person name="Sutton G."/>
            <person name="Rogers Y.-H."/>
            <person name="Friedman R."/>
            <person name="Frazier M."/>
            <person name="Venter J.C."/>
        </authorList>
    </citation>
    <scope>NUCLEOTIDE SEQUENCE [LARGE SCALE GENOMIC DNA]</scope>
    <source>
        <strain evidence="5">ATCC 25650 / DSM 13394 / JCM 20685 / NBRC 16684 / NCIMB 2208 / IAM 12614 / B1</strain>
    </source>
</reference>
<dbReference type="Pfam" id="PF19029">
    <property type="entry name" value="DUF883_C"/>
    <property type="match status" value="1"/>
</dbReference>
<feature type="transmembrane region" description="Helical" evidence="2">
    <location>
        <begin position="95"/>
        <end position="113"/>
    </location>
</feature>
<dbReference type="AlphaFoldDB" id="A0NXW2"/>
<dbReference type="EMBL" id="AAUW01000015">
    <property type="protein sequence ID" value="EAV42306.1"/>
    <property type="molecule type" value="Genomic_DNA"/>
</dbReference>
<keyword evidence="2" id="KW-0812">Transmembrane</keyword>
<organism evidence="4 5">
    <name type="scientific">Roseibium aggregatum (strain ATCC 25650 / DSM 13394 / JCM 20685 / NBRC 16684 / NCIMB 2208 / IAM 12614 / B1)</name>
    <name type="common">Stappia aggregata</name>
    <dbReference type="NCBI Taxonomy" id="384765"/>
    <lineage>
        <taxon>Bacteria</taxon>
        <taxon>Pseudomonadati</taxon>
        <taxon>Pseudomonadota</taxon>
        <taxon>Alphaproteobacteria</taxon>
        <taxon>Hyphomicrobiales</taxon>
        <taxon>Stappiaceae</taxon>
        <taxon>Roseibium</taxon>
    </lineage>
</organism>
<gene>
    <name evidence="4" type="ORF">SIAM614_22032</name>
</gene>
<dbReference type="Proteomes" id="UP000004848">
    <property type="component" value="Unassembled WGS sequence"/>
</dbReference>
<feature type="region of interest" description="Disordered" evidence="1">
    <location>
        <begin position="1"/>
        <end position="22"/>
    </location>
</feature>
<evidence type="ECO:0000313" key="4">
    <source>
        <dbReference type="EMBL" id="EAV42306.1"/>
    </source>
</evidence>
<proteinExistence type="predicted"/>
<keyword evidence="2" id="KW-1133">Transmembrane helix</keyword>
<evidence type="ECO:0000313" key="5">
    <source>
        <dbReference type="Proteomes" id="UP000004848"/>
    </source>
</evidence>
<dbReference type="eggNOG" id="COG4575">
    <property type="taxonomic scope" value="Bacteria"/>
</dbReference>
<protein>
    <recommendedName>
        <fullName evidence="3">DUF883 domain-containing protein</fullName>
    </recommendedName>
</protein>
<feature type="domain" description="DUF883" evidence="3">
    <location>
        <begin position="91"/>
        <end position="113"/>
    </location>
</feature>
<accession>A0NXW2</accession>
<dbReference type="InterPro" id="IPR043605">
    <property type="entry name" value="DUF883_C"/>
</dbReference>
<comment type="caution">
    <text evidence="4">The sequence shown here is derived from an EMBL/GenBank/DDBJ whole genome shotgun (WGS) entry which is preliminary data.</text>
</comment>
<name>A0NXW2_ROSAI</name>
<sequence length="115" mass="12234">MMATAKTATATTSNPANDTVSAREIEENIERIRGDIAALAGSLKKYGSGKTDEYKSKAAAAGEDLTKMSQDALSDLSAELQKYERAFVAEVRKRPLQSIGIAAGIGFLIAALVRR</sequence>
<evidence type="ECO:0000259" key="3">
    <source>
        <dbReference type="Pfam" id="PF19029"/>
    </source>
</evidence>